<proteinExistence type="inferred from homology"/>
<sequence length="322" mass="34157">MRLELRHADVVTCIAAAGSISAAAAEMSVPQPSLTTQLRRIERVLGGPLFVRSRTGVSPTPLGERLIPMMADLVRRSEAIVLAARDRTPVLRLGVPEWTPVALRRAVDAALPGVEVQSTTLRAGTAVAAVAQGALTAALHVRADPDGGSRPGPAEGTRSVVVGAEPVWLALPDEHPWATQPAVVPEQLGELRWVLRAGDSWFGPVETWLMRRFGVVPSPVVHRAGGQREALEWVASASVAALVGGAASAPGVTVVPLPSPAVLEVVLVHRDDGLAEPLRGRLVGALRGHWSGWAHERPPYGRWLRDHLHEHPELAGSLGGLR</sequence>
<dbReference type="InterPro" id="IPR036390">
    <property type="entry name" value="WH_DNA-bd_sf"/>
</dbReference>
<evidence type="ECO:0000256" key="2">
    <source>
        <dbReference type="ARBA" id="ARBA00023015"/>
    </source>
</evidence>
<dbReference type="SUPFAM" id="SSF53850">
    <property type="entry name" value="Periplasmic binding protein-like II"/>
    <property type="match status" value="1"/>
</dbReference>
<evidence type="ECO:0000259" key="5">
    <source>
        <dbReference type="PROSITE" id="PS50931"/>
    </source>
</evidence>
<dbReference type="GO" id="GO:0003700">
    <property type="term" value="F:DNA-binding transcription factor activity"/>
    <property type="evidence" value="ECO:0007669"/>
    <property type="project" value="InterPro"/>
</dbReference>
<organism evidence="6 7">
    <name type="scientific">Geodermatophilus obscurus</name>
    <dbReference type="NCBI Taxonomy" id="1861"/>
    <lineage>
        <taxon>Bacteria</taxon>
        <taxon>Bacillati</taxon>
        <taxon>Actinomycetota</taxon>
        <taxon>Actinomycetes</taxon>
        <taxon>Geodermatophilales</taxon>
        <taxon>Geodermatophilaceae</taxon>
        <taxon>Geodermatophilus</taxon>
    </lineage>
</organism>
<keyword evidence="7" id="KW-1185">Reference proteome</keyword>
<dbReference type="GO" id="GO:0032993">
    <property type="term" value="C:protein-DNA complex"/>
    <property type="evidence" value="ECO:0007669"/>
    <property type="project" value="TreeGrafter"/>
</dbReference>
<name>A0A1I5GB44_9ACTN</name>
<evidence type="ECO:0000313" key="6">
    <source>
        <dbReference type="EMBL" id="SFO33089.1"/>
    </source>
</evidence>
<keyword evidence="4" id="KW-0804">Transcription</keyword>
<dbReference type="Proteomes" id="UP000183642">
    <property type="component" value="Unassembled WGS sequence"/>
</dbReference>
<dbReference type="Gene3D" id="3.40.190.10">
    <property type="entry name" value="Periplasmic binding protein-like II"/>
    <property type="match status" value="2"/>
</dbReference>
<dbReference type="AlphaFoldDB" id="A0A1I5GB44"/>
<reference evidence="7" key="1">
    <citation type="submission" date="2016-10" db="EMBL/GenBank/DDBJ databases">
        <authorList>
            <person name="Varghese N."/>
            <person name="Submissions S."/>
        </authorList>
    </citation>
    <scope>NUCLEOTIDE SEQUENCE [LARGE SCALE GENOMIC DNA]</scope>
    <source>
        <strain evidence="7">DSM 43161</strain>
    </source>
</reference>
<gene>
    <name evidence="6" type="ORF">SAMN05660359_02715</name>
</gene>
<dbReference type="GO" id="GO:0003677">
    <property type="term" value="F:DNA binding"/>
    <property type="evidence" value="ECO:0007669"/>
    <property type="project" value="UniProtKB-KW"/>
</dbReference>
<dbReference type="RefSeq" id="WP_075014044.1">
    <property type="nucleotide sequence ID" value="NZ_FOWE01000006.1"/>
</dbReference>
<dbReference type="InterPro" id="IPR000847">
    <property type="entry name" value="LysR_HTH_N"/>
</dbReference>
<dbReference type="Pfam" id="PF03466">
    <property type="entry name" value="LysR_substrate"/>
    <property type="match status" value="1"/>
</dbReference>
<feature type="domain" description="HTH lysR-type" evidence="5">
    <location>
        <begin position="3"/>
        <end position="60"/>
    </location>
</feature>
<evidence type="ECO:0000313" key="7">
    <source>
        <dbReference type="Proteomes" id="UP000183642"/>
    </source>
</evidence>
<dbReference type="InterPro" id="IPR036388">
    <property type="entry name" value="WH-like_DNA-bd_sf"/>
</dbReference>
<evidence type="ECO:0000256" key="3">
    <source>
        <dbReference type="ARBA" id="ARBA00023125"/>
    </source>
</evidence>
<protein>
    <submittedName>
        <fullName evidence="6">DNA-binding transcriptional regulator, LysR family</fullName>
    </submittedName>
</protein>
<accession>A0A1I5GB44</accession>
<dbReference type="PANTHER" id="PTHR30346">
    <property type="entry name" value="TRANSCRIPTIONAL DUAL REGULATOR HCAR-RELATED"/>
    <property type="match status" value="1"/>
</dbReference>
<dbReference type="PANTHER" id="PTHR30346:SF30">
    <property type="entry name" value="SMALL NEUTRAL PROTEASE REGULATORY PROTEIN"/>
    <property type="match status" value="1"/>
</dbReference>
<evidence type="ECO:0000256" key="1">
    <source>
        <dbReference type="ARBA" id="ARBA00009437"/>
    </source>
</evidence>
<keyword evidence="2" id="KW-0805">Transcription regulation</keyword>
<dbReference type="SUPFAM" id="SSF46785">
    <property type="entry name" value="Winged helix' DNA-binding domain"/>
    <property type="match status" value="1"/>
</dbReference>
<dbReference type="InterPro" id="IPR005119">
    <property type="entry name" value="LysR_subst-bd"/>
</dbReference>
<comment type="similarity">
    <text evidence="1">Belongs to the LysR transcriptional regulatory family.</text>
</comment>
<dbReference type="Pfam" id="PF00126">
    <property type="entry name" value="HTH_1"/>
    <property type="match status" value="1"/>
</dbReference>
<keyword evidence="3 6" id="KW-0238">DNA-binding</keyword>
<evidence type="ECO:0000256" key="4">
    <source>
        <dbReference type="ARBA" id="ARBA00023163"/>
    </source>
</evidence>
<dbReference type="PROSITE" id="PS50931">
    <property type="entry name" value="HTH_LYSR"/>
    <property type="match status" value="1"/>
</dbReference>
<dbReference type="PRINTS" id="PR00039">
    <property type="entry name" value="HTHLYSR"/>
</dbReference>
<dbReference type="Gene3D" id="1.10.10.10">
    <property type="entry name" value="Winged helix-like DNA-binding domain superfamily/Winged helix DNA-binding domain"/>
    <property type="match status" value="1"/>
</dbReference>
<dbReference type="EMBL" id="FOWE01000006">
    <property type="protein sequence ID" value="SFO33089.1"/>
    <property type="molecule type" value="Genomic_DNA"/>
</dbReference>